<protein>
    <recommendedName>
        <fullName evidence="2">Potassium channel tetramerisation-type BTB domain-containing protein</fullName>
    </recommendedName>
</protein>
<evidence type="ECO:0000259" key="2">
    <source>
        <dbReference type="Pfam" id="PF02214"/>
    </source>
</evidence>
<feature type="region of interest" description="Disordered" evidence="1">
    <location>
        <begin position="675"/>
        <end position="766"/>
    </location>
</feature>
<dbReference type="SUPFAM" id="SSF54695">
    <property type="entry name" value="POZ domain"/>
    <property type="match status" value="2"/>
</dbReference>
<accession>A0A2B7XQ22</accession>
<proteinExistence type="predicted"/>
<feature type="compositionally biased region" description="Basic and acidic residues" evidence="1">
    <location>
        <begin position="286"/>
        <end position="295"/>
    </location>
</feature>
<evidence type="ECO:0000313" key="3">
    <source>
        <dbReference type="EMBL" id="PGH10698.1"/>
    </source>
</evidence>
<feature type="region of interest" description="Disordered" evidence="1">
    <location>
        <begin position="620"/>
        <end position="640"/>
    </location>
</feature>
<dbReference type="STRING" id="1447875.A0A2B7XQ22"/>
<dbReference type="InterPro" id="IPR003131">
    <property type="entry name" value="T1-type_BTB"/>
</dbReference>
<feature type="compositionally biased region" description="Low complexity" evidence="1">
    <location>
        <begin position="725"/>
        <end position="734"/>
    </location>
</feature>
<name>A0A2B7XQ22_9EURO</name>
<dbReference type="InterPro" id="IPR011333">
    <property type="entry name" value="SKP1/BTB/POZ_sf"/>
</dbReference>
<feature type="compositionally biased region" description="Low complexity" evidence="1">
    <location>
        <begin position="241"/>
        <end position="257"/>
    </location>
</feature>
<feature type="region of interest" description="Disordered" evidence="1">
    <location>
        <begin position="1"/>
        <end position="90"/>
    </location>
</feature>
<dbReference type="Gene3D" id="3.30.710.10">
    <property type="entry name" value="Potassium Channel Kv1.1, Chain A"/>
    <property type="match status" value="2"/>
</dbReference>
<dbReference type="OrthoDB" id="2414723at2759"/>
<dbReference type="GO" id="GO:0051260">
    <property type="term" value="P:protein homooligomerization"/>
    <property type="evidence" value="ECO:0007669"/>
    <property type="project" value="InterPro"/>
</dbReference>
<comment type="caution">
    <text evidence="3">The sequence shown here is derived from an EMBL/GenBank/DDBJ whole genome shotgun (WGS) entry which is preliminary data.</text>
</comment>
<dbReference type="AlphaFoldDB" id="A0A2B7XQ22"/>
<feature type="compositionally biased region" description="Basic and acidic residues" evidence="1">
    <location>
        <begin position="196"/>
        <end position="208"/>
    </location>
</feature>
<feature type="compositionally biased region" description="Polar residues" evidence="1">
    <location>
        <begin position="714"/>
        <end position="723"/>
    </location>
</feature>
<dbReference type="Proteomes" id="UP000223968">
    <property type="component" value="Unassembled WGS sequence"/>
</dbReference>
<dbReference type="PANTHER" id="PTHR31758:SF2">
    <property type="entry name" value="BTB_POZ DOMAIN-CONTAINING PROTEIN YLR108C"/>
    <property type="match status" value="1"/>
</dbReference>
<feature type="domain" description="Potassium channel tetramerisation-type BTB" evidence="2">
    <location>
        <begin position="307"/>
        <end position="395"/>
    </location>
</feature>
<organism evidence="3 4">
    <name type="scientific">Helicocarpus griseus UAMH5409</name>
    <dbReference type="NCBI Taxonomy" id="1447875"/>
    <lineage>
        <taxon>Eukaryota</taxon>
        <taxon>Fungi</taxon>
        <taxon>Dikarya</taxon>
        <taxon>Ascomycota</taxon>
        <taxon>Pezizomycotina</taxon>
        <taxon>Eurotiomycetes</taxon>
        <taxon>Eurotiomycetidae</taxon>
        <taxon>Onygenales</taxon>
        <taxon>Ajellomycetaceae</taxon>
        <taxon>Helicocarpus</taxon>
    </lineage>
</organism>
<keyword evidence="4" id="KW-1185">Reference proteome</keyword>
<dbReference type="Pfam" id="PF02214">
    <property type="entry name" value="BTB_2"/>
    <property type="match status" value="1"/>
</dbReference>
<feature type="compositionally biased region" description="Low complexity" evidence="1">
    <location>
        <begin position="19"/>
        <end position="38"/>
    </location>
</feature>
<dbReference type="PANTHER" id="PTHR31758">
    <property type="entry name" value="BTB/POZ DOMAIN-CONTAINING PROTEIN YLR108C"/>
    <property type="match status" value="1"/>
</dbReference>
<feature type="compositionally biased region" description="Polar residues" evidence="1">
    <location>
        <begin position="675"/>
        <end position="693"/>
    </location>
</feature>
<gene>
    <name evidence="3" type="ORF">AJ79_05289</name>
</gene>
<evidence type="ECO:0000313" key="4">
    <source>
        <dbReference type="Proteomes" id="UP000223968"/>
    </source>
</evidence>
<evidence type="ECO:0000256" key="1">
    <source>
        <dbReference type="SAM" id="MobiDB-lite"/>
    </source>
</evidence>
<feature type="compositionally biased region" description="Polar residues" evidence="1">
    <location>
        <begin position="50"/>
        <end position="63"/>
    </location>
</feature>
<dbReference type="CDD" id="cd18316">
    <property type="entry name" value="BTB_POZ_KCTD-like"/>
    <property type="match status" value="1"/>
</dbReference>
<dbReference type="EMBL" id="PDNB01000083">
    <property type="protein sequence ID" value="PGH10698.1"/>
    <property type="molecule type" value="Genomic_DNA"/>
</dbReference>
<reference evidence="3 4" key="1">
    <citation type="submission" date="2017-10" db="EMBL/GenBank/DDBJ databases">
        <title>Comparative genomics in systemic dimorphic fungi from Ajellomycetaceae.</title>
        <authorList>
            <person name="Munoz J.F."/>
            <person name="Mcewen J.G."/>
            <person name="Clay O.K."/>
            <person name="Cuomo C.A."/>
        </authorList>
    </citation>
    <scope>NUCLEOTIDE SEQUENCE [LARGE SCALE GENOMIC DNA]</scope>
    <source>
        <strain evidence="3 4">UAMH5409</strain>
    </source>
</reference>
<feature type="region of interest" description="Disordered" evidence="1">
    <location>
        <begin position="160"/>
        <end position="295"/>
    </location>
</feature>
<sequence>MPVSQKDPLNDLAPRSRHPSQSQNPSSEPSQLSSSLSPTNRDSHEEARRNNSSVAQFTAQSLTEGLDPSNIAGTGSAFGREEETLAPSIESPSNLLDTCLFSASEGPDWDPSYGSFLDLAHIYEPQGQLIDEQRGLTQGADGQPQSTFAQDTFSAAPTFLAPTDTQIPPQGQPAVPEGPFGSSLETANTRRVTKRKPSEPETTRDSVRPRLASQPPDKNANEFARPTASDKGLRPVVNRMSSSTNSRSQSGSTSGPSGDREKNVYSEGRSSNPTPAPSMPIPGILKEPDPSERSKTCILPPEKVFPIQIGSELFRLSGASISSDAPSYFSHFFEEQLRNSEDGAAVRTLYIDRDPATFRDILKHLQGYYVRPRDGSHFVRLFADAQFYSLPRLISQLFESEIFVQIGEKHFQVPRDIFSGPGDSPNFFSLGFAIFGVNPGDVFPGLDRKGLLRPPAITPPVVINRSAEVFTDLLHMLRGYPVHIRNEEHRAELLRDCRYFHLRGLEQKLIPHSISYNLLRQKSEILIRLEDIRQSGVQFVSDVSPSDRAGSGGWVQYSRPFVDDTSHELIVEIGDESTFVDLNSMRADFHGLAKARIASLFQVVANKMNLPTNAPLGLLMKSGGAGKQPPSPGHTPLSEDRVKIRIDSDADITLDGEPYIVDWSGIRSALSTTSGETNFASGNRSQRSHLNTTPAPPDVNVDVTHQQAHLDKASTASDNTPQPLSVAGSVSNPNSPSPFPFSKPEAPRSQYGPAPAKRKRRDSLDEHGEWVVQRGQWRLRVQANAQESASGGMEIVFVAVKLHAVSGQRARNSSRGFLG</sequence>